<feature type="transmembrane region" description="Helical" evidence="7">
    <location>
        <begin position="9"/>
        <end position="30"/>
    </location>
</feature>
<dbReference type="InterPro" id="IPR035906">
    <property type="entry name" value="MetI-like_sf"/>
</dbReference>
<dbReference type="Pfam" id="PF19300">
    <property type="entry name" value="BPD_transp_1_N"/>
    <property type="match status" value="1"/>
</dbReference>
<dbReference type="Proteomes" id="UP000093309">
    <property type="component" value="Unassembled WGS sequence"/>
</dbReference>
<dbReference type="PANTHER" id="PTHR43163:SF6">
    <property type="entry name" value="DIPEPTIDE TRANSPORT SYSTEM PERMEASE PROTEIN DPPB-RELATED"/>
    <property type="match status" value="1"/>
</dbReference>
<evidence type="ECO:0000256" key="2">
    <source>
        <dbReference type="ARBA" id="ARBA00022448"/>
    </source>
</evidence>
<dbReference type="EMBL" id="LYPC01000027">
    <property type="protein sequence ID" value="OCT12105.1"/>
    <property type="molecule type" value="Genomic_DNA"/>
</dbReference>
<keyword evidence="6 7" id="KW-0472">Membrane</keyword>
<dbReference type="STRING" id="512399.A8709_30090"/>
<keyword evidence="10" id="KW-1185">Reference proteome</keyword>
<evidence type="ECO:0000256" key="6">
    <source>
        <dbReference type="ARBA" id="ARBA00023136"/>
    </source>
</evidence>
<reference evidence="10" key="1">
    <citation type="submission" date="2016-05" db="EMBL/GenBank/DDBJ databases">
        <title>Paenibacillus oryzae. sp. nov., isolated from the rice root.</title>
        <authorList>
            <person name="Zhang J."/>
            <person name="Zhang X."/>
        </authorList>
    </citation>
    <scope>NUCLEOTIDE SEQUENCE [LARGE SCALE GENOMIC DNA]</scope>
    <source>
        <strain evidence="10">KCTC13222</strain>
    </source>
</reference>
<feature type="transmembrane region" description="Helical" evidence="7">
    <location>
        <begin position="173"/>
        <end position="192"/>
    </location>
</feature>
<dbReference type="Gene3D" id="1.10.3720.10">
    <property type="entry name" value="MetI-like"/>
    <property type="match status" value="1"/>
</dbReference>
<dbReference type="InterPro" id="IPR045621">
    <property type="entry name" value="BPD_transp_1_N"/>
</dbReference>
<keyword evidence="5 7" id="KW-1133">Transmembrane helix</keyword>
<dbReference type="GO" id="GO:0055085">
    <property type="term" value="P:transmembrane transport"/>
    <property type="evidence" value="ECO:0007669"/>
    <property type="project" value="InterPro"/>
</dbReference>
<feature type="transmembrane region" description="Helical" evidence="7">
    <location>
        <begin position="273"/>
        <end position="292"/>
    </location>
</feature>
<comment type="caution">
    <text evidence="9">The sequence shown here is derived from an EMBL/GenBank/DDBJ whole genome shotgun (WGS) entry which is preliminary data.</text>
</comment>
<dbReference type="PROSITE" id="PS50928">
    <property type="entry name" value="ABC_TM1"/>
    <property type="match status" value="1"/>
</dbReference>
<keyword evidence="4 7" id="KW-0812">Transmembrane</keyword>
<evidence type="ECO:0000256" key="5">
    <source>
        <dbReference type="ARBA" id="ARBA00022989"/>
    </source>
</evidence>
<accession>A0A1C0ZVI3</accession>
<dbReference type="SUPFAM" id="SSF161098">
    <property type="entry name" value="MetI-like"/>
    <property type="match status" value="1"/>
</dbReference>
<dbReference type="OrthoDB" id="24153at2"/>
<feature type="transmembrane region" description="Helical" evidence="7">
    <location>
        <begin position="99"/>
        <end position="123"/>
    </location>
</feature>
<dbReference type="AlphaFoldDB" id="A0A1C0ZVI3"/>
<proteinExistence type="inferred from homology"/>
<comment type="similarity">
    <text evidence="7">Belongs to the binding-protein-dependent transport system permease family.</text>
</comment>
<dbReference type="InterPro" id="IPR000515">
    <property type="entry name" value="MetI-like"/>
</dbReference>
<dbReference type="RefSeq" id="WP_065856086.1">
    <property type="nucleotide sequence ID" value="NZ_LYPC01000027.1"/>
</dbReference>
<evidence type="ECO:0000313" key="10">
    <source>
        <dbReference type="Proteomes" id="UP000093309"/>
    </source>
</evidence>
<organism evidence="9 10">
    <name type="scientific">Paenibacillus pectinilyticus</name>
    <dbReference type="NCBI Taxonomy" id="512399"/>
    <lineage>
        <taxon>Bacteria</taxon>
        <taxon>Bacillati</taxon>
        <taxon>Bacillota</taxon>
        <taxon>Bacilli</taxon>
        <taxon>Bacillales</taxon>
        <taxon>Paenibacillaceae</taxon>
        <taxon>Paenibacillus</taxon>
    </lineage>
</organism>
<dbReference type="PANTHER" id="PTHR43163">
    <property type="entry name" value="DIPEPTIDE TRANSPORT SYSTEM PERMEASE PROTEIN DPPB-RELATED"/>
    <property type="match status" value="1"/>
</dbReference>
<evidence type="ECO:0000259" key="8">
    <source>
        <dbReference type="PROSITE" id="PS50928"/>
    </source>
</evidence>
<keyword evidence="2 7" id="KW-0813">Transport</keyword>
<feature type="domain" description="ABC transmembrane type-1" evidence="8">
    <location>
        <begin position="95"/>
        <end position="292"/>
    </location>
</feature>
<gene>
    <name evidence="9" type="ORF">A8709_30090</name>
</gene>
<keyword evidence="3" id="KW-1003">Cell membrane</keyword>
<sequence length="307" mass="33667">MVKYILNRLIVSIPVILGSLTLVFLIIHWLPGDPAQMIAGDDAAPERIDYLRHQLGLDQPLWQQYAVYLWDSVRGDFGHSFANSQPVIDRLLAQLPATLSLAALSTLFAIIVGFILGVLSAVYQNRVLDYIVRVISLLGVSMPKFWLGILLILVFSVHLQLLPAIGNGSFEQLILPSFALGVTGAGMLTRMVRNSVLEVIHEPFILTLRAKGLSEKIVLYKHVLRNALLPAVTILGLLVGEMLSGAVVTETVFSRQGLGKLVVDAINQKDIPVIQAAILITGLFNIVVNLMVDVSYSYVDPRVRKTG</sequence>
<protein>
    <submittedName>
        <fullName evidence="9">Peptide ABC transporter permease</fullName>
    </submittedName>
</protein>
<name>A0A1C0ZVI3_9BACL</name>
<feature type="transmembrane region" description="Helical" evidence="7">
    <location>
        <begin position="227"/>
        <end position="253"/>
    </location>
</feature>
<dbReference type="CDD" id="cd06261">
    <property type="entry name" value="TM_PBP2"/>
    <property type="match status" value="1"/>
</dbReference>
<evidence type="ECO:0000256" key="3">
    <source>
        <dbReference type="ARBA" id="ARBA00022475"/>
    </source>
</evidence>
<feature type="transmembrane region" description="Helical" evidence="7">
    <location>
        <begin position="135"/>
        <end position="161"/>
    </location>
</feature>
<comment type="subcellular location">
    <subcellularLocation>
        <location evidence="1 7">Cell membrane</location>
        <topology evidence="1 7">Multi-pass membrane protein</topology>
    </subcellularLocation>
</comment>
<evidence type="ECO:0000313" key="9">
    <source>
        <dbReference type="EMBL" id="OCT12105.1"/>
    </source>
</evidence>
<evidence type="ECO:0000256" key="1">
    <source>
        <dbReference type="ARBA" id="ARBA00004651"/>
    </source>
</evidence>
<evidence type="ECO:0000256" key="4">
    <source>
        <dbReference type="ARBA" id="ARBA00022692"/>
    </source>
</evidence>
<dbReference type="GO" id="GO:0005886">
    <property type="term" value="C:plasma membrane"/>
    <property type="evidence" value="ECO:0007669"/>
    <property type="project" value="UniProtKB-SubCell"/>
</dbReference>
<dbReference type="Pfam" id="PF00528">
    <property type="entry name" value="BPD_transp_1"/>
    <property type="match status" value="1"/>
</dbReference>
<evidence type="ECO:0000256" key="7">
    <source>
        <dbReference type="RuleBase" id="RU363032"/>
    </source>
</evidence>